<dbReference type="Proteomes" id="UP000054107">
    <property type="component" value="Unassembled WGS sequence"/>
</dbReference>
<accession>A0A0B7MVR2</accession>
<feature type="compositionally biased region" description="Basic residues" evidence="3">
    <location>
        <begin position="12"/>
        <end position="24"/>
    </location>
</feature>
<feature type="compositionally biased region" description="Polar residues" evidence="3">
    <location>
        <begin position="89"/>
        <end position="100"/>
    </location>
</feature>
<feature type="region of interest" description="Disordered" evidence="3">
    <location>
        <begin position="1"/>
        <end position="166"/>
    </location>
</feature>
<dbReference type="GO" id="GO:0006506">
    <property type="term" value="P:GPI anchor biosynthetic process"/>
    <property type="evidence" value="ECO:0007669"/>
    <property type="project" value="UniProtKB-UniPathway"/>
</dbReference>
<feature type="compositionally biased region" description="Low complexity" evidence="3">
    <location>
        <begin position="28"/>
        <end position="43"/>
    </location>
</feature>
<feature type="compositionally biased region" description="Basic residues" evidence="3">
    <location>
        <begin position="152"/>
        <end position="165"/>
    </location>
</feature>
<dbReference type="InterPro" id="IPR003737">
    <property type="entry name" value="GlcNAc_PI_deacetylase-related"/>
</dbReference>
<dbReference type="InterPro" id="IPR007811">
    <property type="entry name" value="RPC4"/>
</dbReference>
<dbReference type="Pfam" id="PF05132">
    <property type="entry name" value="RNA_pol_Rpc4"/>
    <property type="match status" value="1"/>
</dbReference>
<comment type="similarity">
    <text evidence="1">Belongs to the PIGL family.</text>
</comment>
<organism evidence="4 5">
    <name type="scientific">Parasitella parasitica</name>
    <dbReference type="NCBI Taxonomy" id="35722"/>
    <lineage>
        <taxon>Eukaryota</taxon>
        <taxon>Fungi</taxon>
        <taxon>Fungi incertae sedis</taxon>
        <taxon>Mucoromycota</taxon>
        <taxon>Mucoromycotina</taxon>
        <taxon>Mucoromycetes</taxon>
        <taxon>Mucorales</taxon>
        <taxon>Mucorineae</taxon>
        <taxon>Mucoraceae</taxon>
        <taxon>Parasitella</taxon>
    </lineage>
</organism>
<evidence type="ECO:0000313" key="4">
    <source>
        <dbReference type="EMBL" id="CEP10166.1"/>
    </source>
</evidence>
<dbReference type="EMBL" id="LN723286">
    <property type="protein sequence ID" value="CEP10166.1"/>
    <property type="molecule type" value="Genomic_DNA"/>
</dbReference>
<dbReference type="PANTHER" id="PTHR12993:SF11">
    <property type="entry name" value="N-ACETYLGLUCOSAMINYL-PHOSPHATIDYLINOSITOL DE-N-ACETYLASE"/>
    <property type="match status" value="1"/>
</dbReference>
<dbReference type="GO" id="GO:0003677">
    <property type="term" value="F:DNA binding"/>
    <property type="evidence" value="ECO:0007669"/>
    <property type="project" value="InterPro"/>
</dbReference>
<dbReference type="GO" id="GO:0005783">
    <property type="term" value="C:endoplasmic reticulum"/>
    <property type="evidence" value="ECO:0007669"/>
    <property type="project" value="TreeGrafter"/>
</dbReference>
<dbReference type="AlphaFoldDB" id="A0A0B7MVR2"/>
<proteinExistence type="inferred from homology"/>
<evidence type="ECO:0000256" key="3">
    <source>
        <dbReference type="SAM" id="MobiDB-lite"/>
    </source>
</evidence>
<dbReference type="Gene3D" id="3.40.50.10320">
    <property type="entry name" value="LmbE-like"/>
    <property type="match status" value="1"/>
</dbReference>
<dbReference type="EC" id="3.5.1.89" evidence="2"/>
<sequence>MSEPTDTPGVKKTTRRFAPVKRGGKSPAAQRRAAAAAAAAAAEAEAESSSVKNDGSEGTAEASTSASEGNSTTHISKSSSIGTIRPESSESGRLQSVNDGQKTRGGTMKMKFKPTIPHKRNKKEVSSSAIDEALGKPDRPLPGGDRGGRGGRGGRGRGGRGRGRGRGLVIVDESTASGIFSLGPSAISRGRSGFGGGGFASYGGDLPSRAEGDEANTDVVDMFTSSVGRDTPVTFRHISRLEGDIDPVTLKQTIHKIPWMTVKSQKKEKTSVDKAKKVKTEAGIDVDMDDEDSEDVIDTIDALTDETEQQEPKELPKVYMDGDSPAQNIFALDEKQRLVCVAEEELLYFQLPTVVPIFEKLKDEEKIDVDMEAKEEIKAETITENPLPTAAIKSTLLDDAMANMSLDDMPDGKIGKLIVYKSGKVKMQLGSILLDVNQGMQSTFLENVMVVDHETHPDDECMFFGPTIACLRTLTKSRIHVLCLSTGNADGLGVIRKKELVKSCQTFGIPTSHVKSLDLPELQDGMKRQWDVDVISRVVKEYAIKQKIDTIITFDDHGVSHHPNHIAAYHGARALVRQTQNIQLYKLTSVSLIRKYIGIFDLIFSNSNKSVEMISPPFAYLATHKAMRQHKSQLVWFRWLYVSFSRYMFINDLVREEDL</sequence>
<reference evidence="4 5" key="1">
    <citation type="submission" date="2014-09" db="EMBL/GenBank/DDBJ databases">
        <authorList>
            <person name="Ellenberger Sabrina"/>
        </authorList>
    </citation>
    <scope>NUCLEOTIDE SEQUENCE [LARGE SCALE GENOMIC DNA]</scope>
    <source>
        <strain evidence="4 5">CBS 412.66</strain>
    </source>
</reference>
<dbReference type="OrthoDB" id="440160at2759"/>
<dbReference type="STRING" id="35722.A0A0B7MVR2"/>
<dbReference type="PANTHER" id="PTHR12993">
    <property type="entry name" value="N-ACETYLGLUCOSAMINYL-PHOSPHATIDYLINOSITOL DE-N-ACETYLASE-RELATED"/>
    <property type="match status" value="1"/>
</dbReference>
<dbReference type="SUPFAM" id="SSF102588">
    <property type="entry name" value="LmbE-like"/>
    <property type="match status" value="1"/>
</dbReference>
<dbReference type="UniPathway" id="UPA00196"/>
<feature type="compositionally biased region" description="Low complexity" evidence="3">
    <location>
        <begin position="56"/>
        <end position="73"/>
    </location>
</feature>
<dbReference type="GO" id="GO:0000225">
    <property type="term" value="F:N-acetylglucosaminylphosphatidylinositol deacetylase activity"/>
    <property type="evidence" value="ECO:0007669"/>
    <property type="project" value="UniProtKB-EC"/>
</dbReference>
<name>A0A0B7MVR2_9FUNG</name>
<gene>
    <name evidence="4" type="primary">PARPA_03802.1 scaffold 9785</name>
</gene>
<evidence type="ECO:0000256" key="1">
    <source>
        <dbReference type="ARBA" id="ARBA00006066"/>
    </source>
</evidence>
<evidence type="ECO:0000256" key="2">
    <source>
        <dbReference type="ARBA" id="ARBA00012176"/>
    </source>
</evidence>
<feature type="compositionally biased region" description="Basic residues" evidence="3">
    <location>
        <begin position="110"/>
        <end position="122"/>
    </location>
</feature>
<dbReference type="GO" id="GO:0005666">
    <property type="term" value="C:RNA polymerase III complex"/>
    <property type="evidence" value="ECO:0007669"/>
    <property type="project" value="InterPro"/>
</dbReference>
<protein>
    <recommendedName>
        <fullName evidence="2">N-acetylglucosaminylphosphatidylinositol deacetylase</fullName>
        <ecNumber evidence="2">3.5.1.89</ecNumber>
    </recommendedName>
</protein>
<dbReference type="InterPro" id="IPR024078">
    <property type="entry name" value="LmbE-like_dom_sf"/>
</dbReference>
<dbReference type="GO" id="GO:0006383">
    <property type="term" value="P:transcription by RNA polymerase III"/>
    <property type="evidence" value="ECO:0007669"/>
    <property type="project" value="InterPro"/>
</dbReference>
<dbReference type="GO" id="GO:0016020">
    <property type="term" value="C:membrane"/>
    <property type="evidence" value="ECO:0007669"/>
    <property type="project" value="GOC"/>
</dbReference>
<keyword evidence="5" id="KW-1185">Reference proteome</keyword>
<evidence type="ECO:0000313" key="5">
    <source>
        <dbReference type="Proteomes" id="UP000054107"/>
    </source>
</evidence>